<gene>
    <name evidence="1" type="ORF">Aau02nite_88450</name>
</gene>
<reference evidence="1" key="1">
    <citation type="submission" date="2021-03" db="EMBL/GenBank/DDBJ databases">
        <title>Whole genome shotgun sequence of Actinoplanes auranticolor NBRC 12245.</title>
        <authorList>
            <person name="Komaki H."/>
            <person name="Tamura T."/>
        </authorList>
    </citation>
    <scope>NUCLEOTIDE SEQUENCE</scope>
    <source>
        <strain evidence="1">NBRC 12245</strain>
    </source>
</reference>
<dbReference type="EMBL" id="BOQL01000086">
    <property type="protein sequence ID" value="GIM79988.1"/>
    <property type="molecule type" value="Genomic_DNA"/>
</dbReference>
<comment type="caution">
    <text evidence="1">The sequence shown here is derived from an EMBL/GenBank/DDBJ whole genome shotgun (WGS) entry which is preliminary data.</text>
</comment>
<sequence>MRALPDDQPWVFDLVSPDQARRAAALARHDALLAEAMRSRQRANDIWARQGWNRAAQNTVRRRLDLTLDGLISAFCRAEDPAVRAHYAPYAVLYLRWEERFLPELRKSWICSPWTTKEVVLRDFTRGGVPAEQEPDLAELIMAALRRPYRCKDWLYAGLLRHVAPPPERIAELDEERAGFVRHVLDHPELTITRFTYPRWLAGR</sequence>
<dbReference type="Proteomes" id="UP000681340">
    <property type="component" value="Unassembled WGS sequence"/>
</dbReference>
<organism evidence="1 2">
    <name type="scientific">Actinoplanes auranticolor</name>
    <dbReference type="NCBI Taxonomy" id="47988"/>
    <lineage>
        <taxon>Bacteria</taxon>
        <taxon>Bacillati</taxon>
        <taxon>Actinomycetota</taxon>
        <taxon>Actinomycetes</taxon>
        <taxon>Micromonosporales</taxon>
        <taxon>Micromonosporaceae</taxon>
        <taxon>Actinoplanes</taxon>
    </lineage>
</organism>
<evidence type="ECO:0000313" key="2">
    <source>
        <dbReference type="Proteomes" id="UP000681340"/>
    </source>
</evidence>
<evidence type="ECO:0000313" key="1">
    <source>
        <dbReference type="EMBL" id="GIM79988.1"/>
    </source>
</evidence>
<dbReference type="RefSeq" id="WP_212994618.1">
    <property type="nucleotide sequence ID" value="NZ_BAABEA010000011.1"/>
</dbReference>
<name>A0A919SZE1_9ACTN</name>
<keyword evidence="2" id="KW-1185">Reference proteome</keyword>
<dbReference type="AlphaFoldDB" id="A0A919SZE1"/>
<protein>
    <submittedName>
        <fullName evidence="1">Uncharacterized protein</fullName>
    </submittedName>
</protein>
<accession>A0A919SZE1</accession>
<proteinExistence type="predicted"/>